<dbReference type="SUPFAM" id="SSF140453">
    <property type="entry name" value="EsxAB dimer-like"/>
    <property type="match status" value="1"/>
</dbReference>
<dbReference type="EMBL" id="CP001778">
    <property type="protein sequence ID" value="ADD43625.1"/>
    <property type="molecule type" value="Genomic_DNA"/>
</dbReference>
<dbReference type="Gene3D" id="1.20.1260.20">
    <property type="entry name" value="PPE superfamily"/>
    <property type="match status" value="1"/>
</dbReference>
<protein>
    <recommendedName>
        <fullName evidence="4">PPE family domain-containing protein</fullName>
    </recommendedName>
</protein>
<feature type="region of interest" description="Disordered" evidence="1">
    <location>
        <begin position="243"/>
        <end position="265"/>
    </location>
</feature>
<feature type="region of interest" description="Disordered" evidence="1">
    <location>
        <begin position="284"/>
        <end position="315"/>
    </location>
</feature>
<feature type="compositionally biased region" description="Low complexity" evidence="1">
    <location>
        <begin position="284"/>
        <end position="301"/>
    </location>
</feature>
<feature type="region of interest" description="Disordered" evidence="1">
    <location>
        <begin position="350"/>
        <end position="369"/>
    </location>
</feature>
<dbReference type="STRING" id="446470.Snas_3973"/>
<name>D3PZT8_STANL</name>
<dbReference type="HOGENOM" id="CLU_567310_0_0_11"/>
<dbReference type="Proteomes" id="UP000000844">
    <property type="component" value="Chromosome"/>
</dbReference>
<dbReference type="RefSeq" id="WP_013019196.1">
    <property type="nucleotide sequence ID" value="NC_013947.1"/>
</dbReference>
<feature type="compositionally biased region" description="Low complexity" evidence="1">
    <location>
        <begin position="173"/>
        <end position="183"/>
    </location>
</feature>
<gene>
    <name evidence="2" type="ordered locus">Snas_3973</name>
</gene>
<keyword evidence="3" id="KW-1185">Reference proteome</keyword>
<reference evidence="2 3" key="1">
    <citation type="journal article" date="2009" name="Stand. Genomic Sci.">
        <title>Complete genome sequence of Stackebrandtia nassauensis type strain (LLR-40K-21).</title>
        <authorList>
            <person name="Munk C."/>
            <person name="Lapidus A."/>
            <person name="Copeland A."/>
            <person name="Jando M."/>
            <person name="Mayilraj S."/>
            <person name="Glavina Del Rio T."/>
            <person name="Nolan M."/>
            <person name="Chen F."/>
            <person name="Lucas S."/>
            <person name="Tice H."/>
            <person name="Cheng J.F."/>
            <person name="Han C."/>
            <person name="Detter J.C."/>
            <person name="Bruce D."/>
            <person name="Goodwin L."/>
            <person name="Chain P."/>
            <person name="Pitluck S."/>
            <person name="Goker M."/>
            <person name="Ovchinikova G."/>
            <person name="Pati A."/>
            <person name="Ivanova N."/>
            <person name="Mavromatis K."/>
            <person name="Chen A."/>
            <person name="Palaniappan K."/>
            <person name="Land M."/>
            <person name="Hauser L."/>
            <person name="Chang Y.J."/>
            <person name="Jeffries C.D."/>
            <person name="Bristow J."/>
            <person name="Eisen J.A."/>
            <person name="Markowitz V."/>
            <person name="Hugenholtz P."/>
            <person name="Kyrpides N.C."/>
            <person name="Klenk H.P."/>
        </authorList>
    </citation>
    <scope>NUCLEOTIDE SEQUENCE [LARGE SCALE GENOMIC DNA]</scope>
    <source>
        <strain evidence="3">DSM 44728 / CIP 108903 / NRRL B-16338 / NBRC 102104 / LLR-40K-21</strain>
    </source>
</reference>
<feature type="compositionally biased region" description="Pro residues" evidence="1">
    <location>
        <begin position="356"/>
        <end position="368"/>
    </location>
</feature>
<evidence type="ECO:0000313" key="3">
    <source>
        <dbReference type="Proteomes" id="UP000000844"/>
    </source>
</evidence>
<accession>D3PZT8</accession>
<feature type="region of interest" description="Disordered" evidence="1">
    <location>
        <begin position="155"/>
        <end position="200"/>
    </location>
</feature>
<dbReference type="KEGG" id="sna:Snas_3973"/>
<dbReference type="InterPro" id="IPR038332">
    <property type="entry name" value="PPE_sf"/>
</dbReference>
<evidence type="ECO:0000313" key="2">
    <source>
        <dbReference type="EMBL" id="ADD43625.1"/>
    </source>
</evidence>
<organism evidence="2 3">
    <name type="scientific">Stackebrandtia nassauensis (strain DSM 44728 / CIP 108903 / NRRL B-16338 / NBRC 102104 / LLR-40K-21)</name>
    <dbReference type="NCBI Taxonomy" id="446470"/>
    <lineage>
        <taxon>Bacteria</taxon>
        <taxon>Bacillati</taxon>
        <taxon>Actinomycetota</taxon>
        <taxon>Actinomycetes</taxon>
        <taxon>Glycomycetales</taxon>
        <taxon>Glycomycetaceae</taxon>
        <taxon>Stackebrandtia</taxon>
    </lineage>
</organism>
<proteinExistence type="predicted"/>
<dbReference type="InterPro" id="IPR036689">
    <property type="entry name" value="ESAT-6-like_sf"/>
</dbReference>
<feature type="compositionally biased region" description="Pro residues" evidence="1">
    <location>
        <begin position="184"/>
        <end position="195"/>
    </location>
</feature>
<feature type="region of interest" description="Disordered" evidence="1">
    <location>
        <begin position="382"/>
        <end position="439"/>
    </location>
</feature>
<dbReference type="AlphaFoldDB" id="D3PZT8"/>
<sequence>MTAFDKLTVEDVEAIGAADDPDAMDRNARAAAHLWSAYEYAKNSFGSHFTELRQHWNGAVAARFAQEAQIVHDDVNEMGTVLQAHTDALPVVAETMRRLKDDSKQLADEYRGKRAAFEQQPPEQALPKIQKLDQEYGEKSRARLLEANNTYHQYNNGYLAPPQEFRGVLPDNAQPQLQGSPSLPSAPPPTTPVAAPPSTVVATPPVPGALPPMTVIPPRPIVAPPPMTPRSLVGTPGLGIVRNPPAAMPRTTMVAPPSATPRAVPRTGVASTIPAHPRPAVVRPVTTVTGPRPGVLGRPPIAVRPPVPPRTLTSPLVTAGRATPQARATVVATEAARTYQWTRNPLVRAATVPSVTPKPPAPAAPPTPQWTRAPIVAAVEPAAPAPPATPTRPATPEWGRTPWVRPAEGSAVYPSRIDPPAEEPETEPTTAEADEPLLNPITLSRLLAEATPAERERLLAVESAKLARIQAAAKAQQEPEK</sequence>
<evidence type="ECO:0000256" key="1">
    <source>
        <dbReference type="SAM" id="MobiDB-lite"/>
    </source>
</evidence>
<evidence type="ECO:0008006" key="4">
    <source>
        <dbReference type="Google" id="ProtNLM"/>
    </source>
</evidence>